<protein>
    <submittedName>
        <fullName evidence="1">Uncharacterized protein</fullName>
    </submittedName>
</protein>
<organism evidence="1 2">
    <name type="scientific">Aspergillus sergii</name>
    <dbReference type="NCBI Taxonomy" id="1034303"/>
    <lineage>
        <taxon>Eukaryota</taxon>
        <taxon>Fungi</taxon>
        <taxon>Dikarya</taxon>
        <taxon>Ascomycota</taxon>
        <taxon>Pezizomycotina</taxon>
        <taxon>Eurotiomycetes</taxon>
        <taxon>Eurotiomycetidae</taxon>
        <taxon>Eurotiales</taxon>
        <taxon>Aspergillaceae</taxon>
        <taxon>Aspergillus</taxon>
        <taxon>Aspergillus subgen. Circumdati</taxon>
    </lineage>
</organism>
<proteinExistence type="predicted"/>
<dbReference type="EMBL" id="ML741900">
    <property type="protein sequence ID" value="KAE8320729.1"/>
    <property type="molecule type" value="Genomic_DNA"/>
</dbReference>
<sequence length="136" mass="14634">MPSLSFCLPIHPTEVLSLDEDTCSDLVNRFGRNLRQLLSLYVVQSSSVLEGARKGGHIRWHILTTQAGQSSNVRDGCLKTYDVSVAIDQSVLGVVPHVLDDSELSKVSPLELTMGISLPSDSLAGPSGMILTISEN</sequence>
<accession>A0A5N6WLT4</accession>
<gene>
    <name evidence="1" type="ORF">BDV39DRAFT_187250</name>
</gene>
<dbReference type="AlphaFoldDB" id="A0A5N6WLT4"/>
<keyword evidence="2" id="KW-1185">Reference proteome</keyword>
<name>A0A5N6WLT4_9EURO</name>
<dbReference type="Proteomes" id="UP000325945">
    <property type="component" value="Unassembled WGS sequence"/>
</dbReference>
<evidence type="ECO:0000313" key="2">
    <source>
        <dbReference type="Proteomes" id="UP000325945"/>
    </source>
</evidence>
<reference evidence="2" key="1">
    <citation type="submission" date="2019-04" db="EMBL/GenBank/DDBJ databases">
        <title>Friends and foes A comparative genomics studyof 23 Aspergillus species from section Flavi.</title>
        <authorList>
            <consortium name="DOE Joint Genome Institute"/>
            <person name="Kjaerbolling I."/>
            <person name="Vesth T."/>
            <person name="Frisvad J.C."/>
            <person name="Nybo J.L."/>
            <person name="Theobald S."/>
            <person name="Kildgaard S."/>
            <person name="Isbrandt T."/>
            <person name="Kuo A."/>
            <person name="Sato A."/>
            <person name="Lyhne E.K."/>
            <person name="Kogle M.E."/>
            <person name="Wiebenga A."/>
            <person name="Kun R.S."/>
            <person name="Lubbers R.J."/>
            <person name="Makela M.R."/>
            <person name="Barry K."/>
            <person name="Chovatia M."/>
            <person name="Clum A."/>
            <person name="Daum C."/>
            <person name="Haridas S."/>
            <person name="He G."/>
            <person name="LaButti K."/>
            <person name="Lipzen A."/>
            <person name="Mondo S."/>
            <person name="Riley R."/>
            <person name="Salamov A."/>
            <person name="Simmons B.A."/>
            <person name="Magnuson J.K."/>
            <person name="Henrissat B."/>
            <person name="Mortensen U.H."/>
            <person name="Larsen T.O."/>
            <person name="Devries R.P."/>
            <person name="Grigoriev I.V."/>
            <person name="Machida M."/>
            <person name="Baker S.E."/>
            <person name="Andersen M.R."/>
        </authorList>
    </citation>
    <scope>NUCLEOTIDE SEQUENCE [LARGE SCALE GENOMIC DNA]</scope>
    <source>
        <strain evidence="2">CBS 130017</strain>
    </source>
</reference>
<evidence type="ECO:0000313" key="1">
    <source>
        <dbReference type="EMBL" id="KAE8320729.1"/>
    </source>
</evidence>